<dbReference type="OrthoDB" id="89060at2"/>
<dbReference type="EMBL" id="ALPT02000044">
    <property type="protein sequence ID" value="KGA96867.1"/>
    <property type="molecule type" value="Genomic_DNA"/>
</dbReference>
<dbReference type="RefSeq" id="WP_003321276.1">
    <property type="nucleotide sequence ID" value="NZ_ALPT02000044.1"/>
</dbReference>
<name>A0A094YTR8_ALKAL</name>
<evidence type="ECO:0000313" key="6">
    <source>
        <dbReference type="EMBL" id="KGA96867.1"/>
    </source>
</evidence>
<dbReference type="Pfam" id="PF17482">
    <property type="entry name" value="Phage_sheath_1C"/>
    <property type="match status" value="1"/>
</dbReference>
<dbReference type="InterPro" id="IPR020287">
    <property type="entry name" value="Tail_sheath_C"/>
</dbReference>
<dbReference type="InterPro" id="IPR035089">
    <property type="entry name" value="Phage_sheath_subtilisin"/>
</dbReference>
<evidence type="ECO:0000256" key="1">
    <source>
        <dbReference type="ARBA" id="ARBA00008005"/>
    </source>
</evidence>
<dbReference type="Gene3D" id="3.30.360.90">
    <property type="match status" value="1"/>
</dbReference>
<comment type="caution">
    <text evidence="6">The sequence shown here is derived from an EMBL/GenBank/DDBJ whole genome shotgun (WGS) entry which is preliminary data.</text>
</comment>
<dbReference type="Gene3D" id="3.30.1370.220">
    <property type="match status" value="1"/>
</dbReference>
<dbReference type="Pfam" id="PF04984">
    <property type="entry name" value="Phage_sheath_1"/>
    <property type="match status" value="1"/>
</dbReference>
<evidence type="ECO:0000259" key="5">
    <source>
        <dbReference type="Pfam" id="PF22671"/>
    </source>
</evidence>
<dbReference type="EMBL" id="JALP01000078">
    <property type="protein sequence ID" value="THG91306.1"/>
    <property type="molecule type" value="Genomic_DNA"/>
</dbReference>
<dbReference type="Gene3D" id="3.30.1490.450">
    <property type="match status" value="1"/>
</dbReference>
<reference evidence="6 8" key="1">
    <citation type="journal article" date="2014" name="Genome Announc.">
        <title>Draft Genome Sequence of Bacillus alcalophilus AV1934, a Classic Alkaliphile Isolated from Human Feces in 1934.</title>
        <authorList>
            <person name="Attie O."/>
            <person name="Jayaprakash A."/>
            <person name="Shah H."/>
            <person name="Paulsen I.T."/>
            <person name="Morino M."/>
            <person name="Takahashi Y."/>
            <person name="Narumi I."/>
            <person name="Sachidanandam R."/>
            <person name="Satoh K."/>
            <person name="Ito M."/>
            <person name="Krulwich T.A."/>
        </authorList>
    </citation>
    <scope>NUCLEOTIDE SEQUENCE [LARGE SCALE GENOMIC DNA]</scope>
    <source>
        <strain evidence="6 8">AV1934</strain>
    </source>
</reference>
<proteinExistence type="inferred from homology"/>
<dbReference type="Proteomes" id="UP000002754">
    <property type="component" value="Unassembled WGS sequence"/>
</dbReference>
<sequence>MASGTWSEFDIPERAGFYMRLKARALAAIRPGNRGTLAIPVRANWGPIKEVVKITSEADILRYFGSDRGDFTAYKALRLALVGQPRDILAYRLDDGSAKQANASVKNNEGAEVGTLRTKYPTEKPFNYSVQDDIVDSDLQTLSLYEGTRRIYTVNFAKGDIEDFANVINGDQTNEWVIFNKKNGAEGDIENVANAPLSSGDAGVSGITNADYIDAMQVFETRKIHAFALDGVADSSLQTSVKAWVERLRSHGKKVIAYVGGSLDDTPSEADERSKLFNSEGMVNATENAVFEGEWISSAFVACWAAGFCTGQQLSESPTHADTPFTEIKPIRKHDEVLNGLRSGSFMLTYDDDENVIVEKGINTLTSLTDEQNNAWRFIKTVRIMDAIDLDLSAESHQKHTGKVPGNSDGHAAIISAYKNYFALISPTLVASDYVVAIDEELQRNAEGDQLFWYWDARVINNVERIYGTGHVRY</sequence>
<feature type="domain" description="Tail sheath protein subtilisin-like" evidence="2">
    <location>
        <begin position="206"/>
        <end position="364"/>
    </location>
</feature>
<feature type="domain" description="Tail sheath protein C-terminal" evidence="4">
    <location>
        <begin position="371"/>
        <end position="473"/>
    </location>
</feature>
<protein>
    <submittedName>
        <fullName evidence="6">Uncharacterized protein</fullName>
    </submittedName>
</protein>
<reference evidence="7 9" key="2">
    <citation type="submission" date="2014-01" db="EMBL/GenBank/DDBJ databases">
        <title>Draft genome sequencing of Bacillus alcalophilus CGMCC 1.3604.</title>
        <authorList>
            <person name="Yang J."/>
            <person name="Diao L."/>
            <person name="Yang S."/>
        </authorList>
    </citation>
    <scope>NUCLEOTIDE SEQUENCE [LARGE SCALE GENOMIC DNA]</scope>
    <source>
        <strain evidence="7 9">CGMCC 1.3604</strain>
    </source>
</reference>
<organism evidence="6 8">
    <name type="scientific">Alkalihalobacillus alcalophilus ATCC 27647 = CGMCC 1.3604</name>
    <dbReference type="NCBI Taxonomy" id="1218173"/>
    <lineage>
        <taxon>Bacteria</taxon>
        <taxon>Bacillati</taxon>
        <taxon>Bacillota</taxon>
        <taxon>Bacilli</taxon>
        <taxon>Bacillales</taxon>
        <taxon>Bacillaceae</taxon>
        <taxon>Alkalihalobacillus</taxon>
    </lineage>
</organism>
<dbReference type="Proteomes" id="UP000297014">
    <property type="component" value="Unassembled WGS sequence"/>
</dbReference>
<evidence type="ECO:0000259" key="4">
    <source>
        <dbReference type="Pfam" id="PF17482"/>
    </source>
</evidence>
<dbReference type="STRING" id="1218173.BALCAV_0213705"/>
<evidence type="ECO:0000259" key="2">
    <source>
        <dbReference type="Pfam" id="PF04984"/>
    </source>
</evidence>
<dbReference type="Pfam" id="PF22671">
    <property type="entry name" value="Gp18_domIII_N"/>
    <property type="match status" value="1"/>
</dbReference>
<feature type="domain" description="Tail sheath protein Gp18-like" evidence="5">
    <location>
        <begin position="34"/>
        <end position="92"/>
    </location>
</feature>
<dbReference type="Gene3D" id="3.40.50.11790">
    <property type="match status" value="1"/>
</dbReference>
<gene>
    <name evidence="7" type="ORF">AJ85_05645</name>
    <name evidence="6" type="ORF">BALCAV_0213705</name>
</gene>
<keyword evidence="8" id="KW-1185">Reference proteome</keyword>
<dbReference type="AlphaFoldDB" id="A0A094YTR8"/>
<dbReference type="eggNOG" id="ENOG502Z8I6">
    <property type="taxonomic scope" value="Bacteria"/>
</dbReference>
<feature type="domain" description="Phage tail sheath protein-like beta-sandwich" evidence="3">
    <location>
        <begin position="95"/>
        <end position="200"/>
    </location>
</feature>
<comment type="similarity">
    <text evidence="1">Belongs to the myoviridae tail sheath protein family.</text>
</comment>
<evidence type="ECO:0000313" key="8">
    <source>
        <dbReference type="Proteomes" id="UP000002754"/>
    </source>
</evidence>
<evidence type="ECO:0000259" key="3">
    <source>
        <dbReference type="Pfam" id="PF17481"/>
    </source>
</evidence>
<evidence type="ECO:0000313" key="7">
    <source>
        <dbReference type="EMBL" id="THG91306.1"/>
    </source>
</evidence>
<dbReference type="InterPro" id="IPR035326">
    <property type="entry name" value="Beta_sandwich_Seath"/>
</dbReference>
<accession>A0A094YTR8</accession>
<evidence type="ECO:0000313" key="9">
    <source>
        <dbReference type="Proteomes" id="UP000297014"/>
    </source>
</evidence>
<dbReference type="InterPro" id="IPR054564">
    <property type="entry name" value="Gp18_domIII_N"/>
</dbReference>
<dbReference type="Pfam" id="PF17481">
    <property type="entry name" value="Phage_sheath_domII"/>
    <property type="match status" value="1"/>
</dbReference>